<name>A0A943YZA1_9ACTN</name>
<evidence type="ECO:0000256" key="1">
    <source>
        <dbReference type="SAM" id="Phobius"/>
    </source>
</evidence>
<keyword evidence="1" id="KW-0472">Membrane</keyword>
<organism evidence="3 4">
    <name type="scientific">Slackia piriformis</name>
    <dbReference type="NCBI Taxonomy" id="626934"/>
    <lineage>
        <taxon>Bacteria</taxon>
        <taxon>Bacillati</taxon>
        <taxon>Actinomycetota</taxon>
        <taxon>Coriobacteriia</taxon>
        <taxon>Eggerthellales</taxon>
        <taxon>Eggerthellaceae</taxon>
        <taxon>Slackia</taxon>
    </lineage>
</organism>
<dbReference type="EMBL" id="JAGZSV010000127">
    <property type="protein sequence ID" value="MBS6941177.1"/>
    <property type="molecule type" value="Genomic_DNA"/>
</dbReference>
<evidence type="ECO:0000256" key="2">
    <source>
        <dbReference type="SAM" id="SignalP"/>
    </source>
</evidence>
<evidence type="ECO:0000313" key="4">
    <source>
        <dbReference type="Proteomes" id="UP000727506"/>
    </source>
</evidence>
<keyword evidence="2" id="KW-0732">Signal</keyword>
<feature type="chain" id="PRO_5037371774" evidence="2">
    <location>
        <begin position="24"/>
        <end position="64"/>
    </location>
</feature>
<sequence>QVGGAISTALIVTVMTMVSSSNAALGAVESTAVGVQAAYGVCALVGAATLVFSIVKVRSKKKEA</sequence>
<dbReference type="Proteomes" id="UP000727506">
    <property type="component" value="Unassembled WGS sequence"/>
</dbReference>
<proteinExistence type="predicted"/>
<keyword evidence="1" id="KW-1133">Transmembrane helix</keyword>
<comment type="caution">
    <text evidence="3">The sequence shown here is derived from an EMBL/GenBank/DDBJ whole genome shotgun (WGS) entry which is preliminary data.</text>
</comment>
<feature type="transmembrane region" description="Helical" evidence="1">
    <location>
        <begin position="36"/>
        <end position="55"/>
    </location>
</feature>
<reference evidence="3" key="1">
    <citation type="submission" date="2021-02" db="EMBL/GenBank/DDBJ databases">
        <title>Infant gut strain persistence is associated with maternal origin, phylogeny, and functional potential including surface adhesion and iron acquisition.</title>
        <authorList>
            <person name="Lou Y.C."/>
        </authorList>
    </citation>
    <scope>NUCLEOTIDE SEQUENCE</scope>
    <source>
        <strain evidence="3">L2_039_000G1_dasL2_039_000G1_concoct_11</strain>
    </source>
</reference>
<dbReference type="AlphaFoldDB" id="A0A943YZA1"/>
<accession>A0A943YZA1</accession>
<feature type="signal peptide" evidence="2">
    <location>
        <begin position="1"/>
        <end position="23"/>
    </location>
</feature>
<protein>
    <submittedName>
        <fullName evidence="3">Antiporter</fullName>
    </submittedName>
</protein>
<keyword evidence="1" id="KW-0812">Transmembrane</keyword>
<feature type="non-terminal residue" evidence="3">
    <location>
        <position position="1"/>
    </location>
</feature>
<gene>
    <name evidence="3" type="ORF">KH142_06845</name>
</gene>
<evidence type="ECO:0000313" key="3">
    <source>
        <dbReference type="EMBL" id="MBS6941177.1"/>
    </source>
</evidence>